<keyword evidence="1" id="KW-0472">Membrane</keyword>
<gene>
    <name evidence="2" type="ORF">BJ959_001806</name>
</gene>
<feature type="transmembrane region" description="Helical" evidence="1">
    <location>
        <begin position="358"/>
        <end position="377"/>
    </location>
</feature>
<feature type="transmembrane region" description="Helical" evidence="1">
    <location>
        <begin position="87"/>
        <end position="104"/>
    </location>
</feature>
<evidence type="ECO:0000313" key="2">
    <source>
        <dbReference type="EMBL" id="MBB5618310.1"/>
    </source>
</evidence>
<proteinExistence type="predicted"/>
<feature type="transmembrane region" description="Helical" evidence="1">
    <location>
        <begin position="215"/>
        <end position="237"/>
    </location>
</feature>
<keyword evidence="1" id="KW-1133">Transmembrane helix</keyword>
<keyword evidence="3" id="KW-1185">Reference proteome</keyword>
<feature type="transmembrane region" description="Helical" evidence="1">
    <location>
        <begin position="190"/>
        <end position="208"/>
    </location>
</feature>
<accession>A0A840X7E6</accession>
<keyword evidence="1" id="KW-0812">Transmembrane</keyword>
<evidence type="ECO:0000256" key="1">
    <source>
        <dbReference type="SAM" id="Phobius"/>
    </source>
</evidence>
<comment type="caution">
    <text evidence="2">The sequence shown here is derived from an EMBL/GenBank/DDBJ whole genome shotgun (WGS) entry which is preliminary data.</text>
</comment>
<protein>
    <submittedName>
        <fullName evidence="2">Uncharacterized protein</fullName>
    </submittedName>
</protein>
<sequence>MALAVIAGSAVLDVVWHEYFGRDSVLWSPPHLLGVIGSLVLVVGFAISRGEVGRSRLNGVLLGVVLVSAAMLPVMEYDSRVPQFSELLYLPIVVVAALFAAWVVDGTMSGTRIMTLVVLGVILERAVIWGVLTWWNWPAVDVPLALLGLVVLDLPRVRAGTKRALATIALTLIQLAASVTGLSSVAAESVLPSAVVLLVVAIGWLLIAHRSGRTSVAAGVIMLVATSVGVDAAPAFAHDPGQGTDRGEISMTVERRGSQVLVTVEPVTSSAPIRLERIVARRAGEIITATHQLPGDEPGVVRGSLNLADDDALWFIYAEFSSSIGPLESWITVEPDGVRADVRPLYQPPVSPINDVEFIAASTLVYVLAAAILVVAVRAVRRSRRERCAVRSPQ</sequence>
<dbReference type="EMBL" id="JACHBS010000001">
    <property type="protein sequence ID" value="MBB5618310.1"/>
    <property type="molecule type" value="Genomic_DNA"/>
</dbReference>
<dbReference type="OrthoDB" id="919086at2"/>
<evidence type="ECO:0000313" key="3">
    <source>
        <dbReference type="Proteomes" id="UP000552883"/>
    </source>
</evidence>
<organism evidence="2 3">
    <name type="scientific">Microcella frigidaquae</name>
    <dbReference type="NCBI Taxonomy" id="424758"/>
    <lineage>
        <taxon>Bacteria</taxon>
        <taxon>Bacillati</taxon>
        <taxon>Actinomycetota</taxon>
        <taxon>Actinomycetes</taxon>
        <taxon>Micrococcales</taxon>
        <taxon>Microbacteriaceae</taxon>
        <taxon>Microcella</taxon>
    </lineage>
</organism>
<dbReference type="AlphaFoldDB" id="A0A840X7E6"/>
<name>A0A840X7E6_9MICO</name>
<reference evidence="2 3" key="1">
    <citation type="submission" date="2020-08" db="EMBL/GenBank/DDBJ databases">
        <title>Sequencing the genomes of 1000 actinobacteria strains.</title>
        <authorList>
            <person name="Klenk H.-P."/>
        </authorList>
    </citation>
    <scope>NUCLEOTIDE SEQUENCE [LARGE SCALE GENOMIC DNA]</scope>
    <source>
        <strain evidence="2 3">DSM 23889</strain>
    </source>
</reference>
<dbReference type="RefSeq" id="WP_153982246.1">
    <property type="nucleotide sequence ID" value="NZ_BAAANZ010000002.1"/>
</dbReference>
<feature type="transmembrane region" description="Helical" evidence="1">
    <location>
        <begin position="59"/>
        <end position="75"/>
    </location>
</feature>
<feature type="transmembrane region" description="Helical" evidence="1">
    <location>
        <begin position="26"/>
        <end position="47"/>
    </location>
</feature>
<feature type="transmembrane region" description="Helical" evidence="1">
    <location>
        <begin position="111"/>
        <end position="128"/>
    </location>
</feature>
<dbReference type="Proteomes" id="UP000552883">
    <property type="component" value="Unassembled WGS sequence"/>
</dbReference>